<protein>
    <submittedName>
        <fullName evidence="1">Uncharacterized protein</fullName>
    </submittedName>
</protein>
<comment type="caution">
    <text evidence="1">The sequence shown here is derived from an EMBL/GenBank/DDBJ whole genome shotgun (WGS) entry which is preliminary data.</text>
</comment>
<evidence type="ECO:0000313" key="2">
    <source>
        <dbReference type="Proteomes" id="UP000479710"/>
    </source>
</evidence>
<reference evidence="1 2" key="1">
    <citation type="submission" date="2019-11" db="EMBL/GenBank/DDBJ databases">
        <title>Whole genome sequence of Oryza granulata.</title>
        <authorList>
            <person name="Li W."/>
        </authorList>
    </citation>
    <scope>NUCLEOTIDE SEQUENCE [LARGE SCALE GENOMIC DNA]</scope>
    <source>
        <strain evidence="2">cv. Menghai</strain>
        <tissue evidence="1">Leaf</tissue>
    </source>
</reference>
<name>A0A6G1CX74_9ORYZ</name>
<dbReference type="Proteomes" id="UP000479710">
    <property type="component" value="Unassembled WGS sequence"/>
</dbReference>
<organism evidence="1 2">
    <name type="scientific">Oryza meyeriana var. granulata</name>
    <dbReference type="NCBI Taxonomy" id="110450"/>
    <lineage>
        <taxon>Eukaryota</taxon>
        <taxon>Viridiplantae</taxon>
        <taxon>Streptophyta</taxon>
        <taxon>Embryophyta</taxon>
        <taxon>Tracheophyta</taxon>
        <taxon>Spermatophyta</taxon>
        <taxon>Magnoliopsida</taxon>
        <taxon>Liliopsida</taxon>
        <taxon>Poales</taxon>
        <taxon>Poaceae</taxon>
        <taxon>BOP clade</taxon>
        <taxon>Oryzoideae</taxon>
        <taxon>Oryzeae</taxon>
        <taxon>Oryzinae</taxon>
        <taxon>Oryza</taxon>
        <taxon>Oryza meyeriana</taxon>
    </lineage>
</organism>
<dbReference type="EMBL" id="SPHZ02000007">
    <property type="protein sequence ID" value="KAF0905205.1"/>
    <property type="molecule type" value="Genomic_DNA"/>
</dbReference>
<keyword evidence="2" id="KW-1185">Reference proteome</keyword>
<accession>A0A6G1CX74</accession>
<proteinExistence type="predicted"/>
<dbReference type="AlphaFoldDB" id="A0A6G1CX74"/>
<gene>
    <name evidence="1" type="ORF">E2562_000994</name>
</gene>
<evidence type="ECO:0000313" key="1">
    <source>
        <dbReference type="EMBL" id="KAF0905205.1"/>
    </source>
</evidence>
<sequence>MVESASPIFVDARISVGEFRQPNNLTLDGSAQDSGKGAVEKFAEAVRSARCIHACGGVEVAKLSTLRCLHAFPVLDPAPSRDLPPAAAVGGDGF</sequence>